<dbReference type="Gene3D" id="3.30.160.20">
    <property type="match status" value="1"/>
</dbReference>
<dbReference type="InterPro" id="IPR014720">
    <property type="entry name" value="dsRBD_dom"/>
</dbReference>
<dbReference type="Pfam" id="PF00636">
    <property type="entry name" value="Ribonuclease_3"/>
    <property type="match status" value="1"/>
</dbReference>
<evidence type="ECO:0000256" key="9">
    <source>
        <dbReference type="ARBA" id="ARBA00022722"/>
    </source>
</evidence>
<keyword evidence="17" id="KW-0464">Manganese</keyword>
<dbReference type="InterPro" id="IPR044442">
    <property type="entry name" value="RNAse_III_DSRM__animal"/>
</dbReference>
<protein>
    <recommendedName>
        <fullName evidence="7">Ribonuclease 3</fullName>
        <ecNumber evidence="6">3.1.26.3</ecNumber>
    </recommendedName>
    <alternativeName>
        <fullName evidence="19">Ribonuclease III</fullName>
    </alternativeName>
    <alternativeName>
        <fullName evidence="21 22">protein Drosha</fullName>
    </alternativeName>
</protein>
<dbReference type="PANTHER" id="PTHR11207">
    <property type="entry name" value="RIBONUCLEASE III"/>
    <property type="match status" value="1"/>
</dbReference>
<evidence type="ECO:0000256" key="5">
    <source>
        <dbReference type="ARBA" id="ARBA00010183"/>
    </source>
</evidence>
<dbReference type="PANTHER" id="PTHR11207:SF0">
    <property type="entry name" value="RIBONUCLEASE 3"/>
    <property type="match status" value="1"/>
</dbReference>
<evidence type="ECO:0000256" key="22">
    <source>
        <dbReference type="ARBA" id="ARBA00083702"/>
    </source>
</evidence>
<keyword evidence="8" id="KW-0690">Ribosome biogenesis</keyword>
<dbReference type="Gene3D" id="1.10.1520.10">
    <property type="entry name" value="Ribonuclease III domain"/>
    <property type="match status" value="2"/>
</dbReference>
<feature type="region of interest" description="Disordered" evidence="24">
    <location>
        <begin position="290"/>
        <end position="309"/>
    </location>
</feature>
<evidence type="ECO:0000256" key="1">
    <source>
        <dbReference type="ARBA" id="ARBA00000109"/>
    </source>
</evidence>
<evidence type="ECO:0000256" key="12">
    <source>
        <dbReference type="ARBA" id="ARBA00022759"/>
    </source>
</evidence>
<dbReference type="FunFam" id="1.10.1520.10:FF:000002">
    <property type="entry name" value="Drosha ribonuclease III"/>
    <property type="match status" value="1"/>
</dbReference>
<name>A0A1Q3G295_CULTA</name>
<evidence type="ECO:0000256" key="11">
    <source>
        <dbReference type="ARBA" id="ARBA00022737"/>
    </source>
</evidence>
<dbReference type="Pfam" id="PF00035">
    <property type="entry name" value="dsrm"/>
    <property type="match status" value="1"/>
</dbReference>
<evidence type="ECO:0000256" key="10">
    <source>
        <dbReference type="ARBA" id="ARBA00022723"/>
    </source>
</evidence>
<accession>A0A1Q3G295</accession>
<dbReference type="InterPro" id="IPR036389">
    <property type="entry name" value="RNase_III_sf"/>
</dbReference>
<keyword evidence="16" id="KW-0334">Gonadal differentiation</keyword>
<evidence type="ECO:0000259" key="26">
    <source>
        <dbReference type="PROSITE" id="PS50142"/>
    </source>
</evidence>
<dbReference type="GO" id="GO:0004525">
    <property type="term" value="F:ribonuclease III activity"/>
    <property type="evidence" value="ECO:0007669"/>
    <property type="project" value="UniProtKB-EC"/>
</dbReference>
<feature type="compositionally biased region" description="Low complexity" evidence="24">
    <location>
        <begin position="76"/>
        <end position="102"/>
    </location>
</feature>
<dbReference type="CDD" id="cd19877">
    <property type="entry name" value="DSRM_RNAse_III_meta_like"/>
    <property type="match status" value="1"/>
</dbReference>
<dbReference type="PROSITE" id="PS00517">
    <property type="entry name" value="RNASE_3_1"/>
    <property type="match status" value="1"/>
</dbReference>
<dbReference type="SMART" id="SM00535">
    <property type="entry name" value="RIBOc"/>
    <property type="match status" value="2"/>
</dbReference>
<dbReference type="Pfam" id="PF26050">
    <property type="entry name" value="Helical_CED_Drosha"/>
    <property type="match status" value="1"/>
</dbReference>
<evidence type="ECO:0000256" key="19">
    <source>
        <dbReference type="ARBA" id="ARBA00032486"/>
    </source>
</evidence>
<dbReference type="GO" id="GO:0006364">
    <property type="term" value="P:rRNA processing"/>
    <property type="evidence" value="ECO:0007669"/>
    <property type="project" value="InterPro"/>
</dbReference>
<dbReference type="GO" id="GO:0070877">
    <property type="term" value="C:microprocessor complex"/>
    <property type="evidence" value="ECO:0007669"/>
    <property type="project" value="TreeGrafter"/>
</dbReference>
<evidence type="ECO:0000259" key="25">
    <source>
        <dbReference type="PROSITE" id="PS50137"/>
    </source>
</evidence>
<dbReference type="SUPFAM" id="SSF69065">
    <property type="entry name" value="RNase III domain-like"/>
    <property type="match status" value="2"/>
</dbReference>
<dbReference type="InterPro" id="IPR000999">
    <property type="entry name" value="RNase_III_dom"/>
</dbReference>
<dbReference type="EMBL" id="GFDL01001123">
    <property type="protein sequence ID" value="JAV33922.1"/>
    <property type="molecule type" value="Transcribed_RNA"/>
</dbReference>
<dbReference type="PROSITE" id="PS50137">
    <property type="entry name" value="DS_RBD"/>
    <property type="match status" value="1"/>
</dbReference>
<evidence type="ECO:0000256" key="16">
    <source>
        <dbReference type="ARBA" id="ARBA00023156"/>
    </source>
</evidence>
<feature type="compositionally biased region" description="Basic and acidic residues" evidence="24">
    <location>
        <begin position="103"/>
        <end position="133"/>
    </location>
</feature>
<dbReference type="InterPro" id="IPR011907">
    <property type="entry name" value="RNase_III"/>
</dbReference>
<dbReference type="EC" id="3.1.26.3" evidence="6"/>
<evidence type="ECO:0000256" key="18">
    <source>
        <dbReference type="ARBA" id="ARBA00023242"/>
    </source>
</evidence>
<feature type="compositionally biased region" description="Basic and acidic residues" evidence="24">
    <location>
        <begin position="1236"/>
        <end position="1247"/>
    </location>
</feature>
<dbReference type="PROSITE" id="PS50142">
    <property type="entry name" value="RNASE_3_2"/>
    <property type="match status" value="2"/>
</dbReference>
<dbReference type="Pfam" id="PF14622">
    <property type="entry name" value="Ribonucleas_3_3"/>
    <property type="match status" value="1"/>
</dbReference>
<dbReference type="CDD" id="cd00593">
    <property type="entry name" value="RIBOc"/>
    <property type="match status" value="2"/>
</dbReference>
<evidence type="ECO:0000256" key="20">
    <source>
        <dbReference type="ARBA" id="ARBA00060285"/>
    </source>
</evidence>
<evidence type="ECO:0000256" key="14">
    <source>
        <dbReference type="ARBA" id="ARBA00022842"/>
    </source>
</evidence>
<evidence type="ECO:0000256" key="15">
    <source>
        <dbReference type="ARBA" id="ARBA00022884"/>
    </source>
</evidence>
<feature type="compositionally biased region" description="Basic and acidic residues" evidence="24">
    <location>
        <begin position="157"/>
        <end position="184"/>
    </location>
</feature>
<evidence type="ECO:0000256" key="2">
    <source>
        <dbReference type="ARBA" id="ARBA00001936"/>
    </source>
</evidence>
<dbReference type="GO" id="GO:0046872">
    <property type="term" value="F:metal ion binding"/>
    <property type="evidence" value="ECO:0007669"/>
    <property type="project" value="UniProtKB-KW"/>
</dbReference>
<evidence type="ECO:0000256" key="4">
    <source>
        <dbReference type="ARBA" id="ARBA00004123"/>
    </source>
</evidence>
<feature type="domain" description="RNase III" evidence="26">
    <location>
        <begin position="945"/>
        <end position="1068"/>
    </location>
</feature>
<keyword evidence="11" id="KW-0677">Repeat</keyword>
<keyword evidence="10" id="KW-0479">Metal-binding</keyword>
<evidence type="ECO:0000256" key="8">
    <source>
        <dbReference type="ARBA" id="ARBA00022517"/>
    </source>
</evidence>
<comment type="similarity">
    <text evidence="5">Belongs to the ribonuclease III family.</text>
</comment>
<sequence length="1352" mass="154475">MSYHRPGSSYYQPRQPDRPSHSYQRPSPKPSPDPPPPGISPLPSPDFTIPPPALSSGIRPTGPSYHSTSAEAPPTGGYQRYSKSSSSSSYLHSSHSSSGSSSRHYDRGSSESRRDHHRPSSERYQHARDRDYRATSSPPHLSGSYHGGRSYSVPNRAEPDYRRRPRSRDRDRSTRGESARRHDNLSSSSSSSIPSVASKERPSRVSRFKLDSEREAILTKWRKNYCETPEDIRRKLAELTNDEEKSSWVRSSPADLYYRRVSDKVVESTPRQDALCSLFESELIERAQKVRSRQAPYQPPPRKHKVRVCRHKNDKCSSSDSESDDELNFEEECSMEELTTKIQHPYRLHADLWHNDPGEMNDGPLCRCSARSRRSGIRHGKYPGESGFAKCVPNSNNADKLYHYRITISPPTNFLTKTPTIIKHDQHEFLFEGFSMLSHQPIGELPTCKVIRFNIEYTILYIEEQLPENFTIRELDLFERFLFKELLELVDFTVYPSGANAEDSCPCYHFLPRFVRDLPDNGKEVLAMSEVLRYLLDNSGPLVAPDILKEMNEMSQIEWQDYVDYVKGMVVTNPGMKPCSVRVDQLDRNVTDVPKETLTDADGLIHPVIVHFGIRPPQLSYAGNPEYQKAWREYVKFRHLIANMSKPSFEDKRKLEAKENRLLEMRTQGRMKRNITVAVSAKGFHRTGIMCDMVQHAMVIPVLTGHLRFHRALDVLEKYIDYTFTNRYTLQLALTHPSYKENFGTNPDHARNSLTNCGIRQPEYGDRKIHFMNTRKRGINTLISIMSRFGKEYETDSNITHNERLEFLGDAVVEFITSIHLFHMFPDLEEGGLATYRAAIVQNQHLAVLAKKLQLEEFMLYAHGSDLCHELELRHALANCFEALMGALLLDGGIETADRVFAYALFQEDDNLRKIWINYPPHPLQEQEPLGDRHHIESFEMLKTLTKFEDSVGVCFNHIRLLARAFTDRSIGFTNLTLGSNQRLEFLGDTVLQLICSEYLYRHFPEHHEGHLSLLRSSLVNNRTQAVVCDDLGMTSYAVYSNPKADLKTKDRADLLEAFLGALYVDKGLEHCETFCHVCLFPRLQDFIMNQDWNDPKSKLQQCCLTLRTMDGGEPDIPIYKVIECNGPTNTRVYTVAVYFRGKRLACSNGHSIQQAEMNAAKQALENSKDLFPQLDHQKRVIAQSLKRQKVRRTSGGDRSDHERRDSSDSGDSYRKRRRKVVPDSPQLPKQYQVKSESDSDASERVPKLKQTRKKDIPRKTKPAGPPVEQYEPLSDDADLGLEAISESEDEFGGDAIVRKELSSSLTSLVSADEDESIEKEVDKPVTFANSVQIFKVEGSPFSSDLESGEIE</sequence>
<feature type="domain" description="DRBM" evidence="25">
    <location>
        <begin position="1095"/>
        <end position="1170"/>
    </location>
</feature>
<comment type="cofactor">
    <cofactor evidence="3">
        <name>Mg(2+)</name>
        <dbReference type="ChEBI" id="CHEBI:18420"/>
    </cofactor>
</comment>
<dbReference type="GO" id="GO:0003723">
    <property type="term" value="F:RNA binding"/>
    <property type="evidence" value="ECO:0007669"/>
    <property type="project" value="UniProtKB-UniRule"/>
</dbReference>
<evidence type="ECO:0000256" key="23">
    <source>
        <dbReference type="PROSITE-ProRule" id="PRU00266"/>
    </source>
</evidence>
<keyword evidence="12" id="KW-0255">Endonuclease</keyword>
<dbReference type="SMART" id="SM00358">
    <property type="entry name" value="DSRM"/>
    <property type="match status" value="1"/>
</dbReference>
<keyword evidence="13" id="KW-0378">Hydrolase</keyword>
<comment type="catalytic activity">
    <reaction evidence="1">
        <text>Endonucleolytic cleavage to 5'-phosphomonoester.</text>
        <dbReference type="EC" id="3.1.26.3"/>
    </reaction>
</comment>
<dbReference type="HAMAP" id="MF_00104">
    <property type="entry name" value="RNase_III"/>
    <property type="match status" value="1"/>
</dbReference>
<evidence type="ECO:0000256" key="3">
    <source>
        <dbReference type="ARBA" id="ARBA00001946"/>
    </source>
</evidence>
<keyword evidence="18" id="KW-0539">Nucleus</keyword>
<proteinExistence type="inferred from homology"/>
<reference evidence="27" key="1">
    <citation type="submission" date="2017-01" db="EMBL/GenBank/DDBJ databases">
        <title>A deep insight into the sialotranscriptome of adult male and female Cluex tarsalis mosquitoes.</title>
        <authorList>
            <person name="Ribeiro J.M."/>
            <person name="Moreira F."/>
            <person name="Bernard K.A."/>
            <person name="Calvo E."/>
        </authorList>
    </citation>
    <scope>NUCLEOTIDE SEQUENCE</scope>
    <source>
        <strain evidence="27">Kern County</strain>
        <tissue evidence="27">Salivary glands</tissue>
    </source>
</reference>
<evidence type="ECO:0000256" key="6">
    <source>
        <dbReference type="ARBA" id="ARBA00012177"/>
    </source>
</evidence>
<evidence type="ECO:0000256" key="21">
    <source>
        <dbReference type="ARBA" id="ARBA00078955"/>
    </source>
</evidence>
<dbReference type="GO" id="GO:0007506">
    <property type="term" value="P:gonadal mesoderm development"/>
    <property type="evidence" value="ECO:0007669"/>
    <property type="project" value="UniProtKB-KW"/>
</dbReference>
<feature type="domain" description="RNase III" evidence="26">
    <location>
        <begin position="713"/>
        <end position="893"/>
    </location>
</feature>
<feature type="compositionally biased region" description="Basic and acidic residues" evidence="24">
    <location>
        <begin position="1195"/>
        <end position="1214"/>
    </location>
</feature>
<keyword evidence="14" id="KW-0460">Magnesium</keyword>
<comment type="cofactor">
    <cofactor evidence="2">
        <name>Mn(2+)</name>
        <dbReference type="ChEBI" id="CHEBI:29035"/>
    </cofactor>
</comment>
<dbReference type="FunFam" id="3.30.160.20:FF:000012">
    <property type="entry name" value="Drosha ribonuclease III"/>
    <property type="match status" value="1"/>
</dbReference>
<feature type="compositionally biased region" description="Pro residues" evidence="24">
    <location>
        <begin position="27"/>
        <end position="53"/>
    </location>
</feature>
<dbReference type="SUPFAM" id="SSF54768">
    <property type="entry name" value="dsRNA-binding domain-like"/>
    <property type="match status" value="1"/>
</dbReference>
<comment type="subcellular location">
    <subcellularLocation>
        <location evidence="4">Nucleus</location>
    </subcellularLocation>
</comment>
<feature type="region of interest" description="Disordered" evidence="24">
    <location>
        <begin position="1184"/>
        <end position="1293"/>
    </location>
</feature>
<evidence type="ECO:0000256" key="17">
    <source>
        <dbReference type="ARBA" id="ARBA00023211"/>
    </source>
</evidence>
<dbReference type="GO" id="GO:0031054">
    <property type="term" value="P:pre-miRNA processing"/>
    <property type="evidence" value="ECO:0007669"/>
    <property type="project" value="InterPro"/>
</dbReference>
<keyword evidence="9" id="KW-0540">Nuclease</keyword>
<evidence type="ECO:0000313" key="27">
    <source>
        <dbReference type="EMBL" id="JAV33922.1"/>
    </source>
</evidence>
<organism evidence="27">
    <name type="scientific">Culex tarsalis</name>
    <name type="common">Encephalitis mosquito</name>
    <dbReference type="NCBI Taxonomy" id="7177"/>
    <lineage>
        <taxon>Eukaryota</taxon>
        <taxon>Metazoa</taxon>
        <taxon>Ecdysozoa</taxon>
        <taxon>Arthropoda</taxon>
        <taxon>Hexapoda</taxon>
        <taxon>Insecta</taxon>
        <taxon>Pterygota</taxon>
        <taxon>Neoptera</taxon>
        <taxon>Endopterygota</taxon>
        <taxon>Diptera</taxon>
        <taxon>Nematocera</taxon>
        <taxon>Culicoidea</taxon>
        <taxon>Culicidae</taxon>
        <taxon>Culicinae</taxon>
        <taxon>Culicini</taxon>
        <taxon>Culex</taxon>
        <taxon>Culex</taxon>
    </lineage>
</organism>
<evidence type="ECO:0000256" key="13">
    <source>
        <dbReference type="ARBA" id="ARBA00022801"/>
    </source>
</evidence>
<evidence type="ECO:0000256" key="24">
    <source>
        <dbReference type="SAM" id="MobiDB-lite"/>
    </source>
</evidence>
<feature type="region of interest" description="Disordered" evidence="24">
    <location>
        <begin position="1"/>
        <end position="209"/>
    </location>
</feature>
<keyword evidence="16" id="KW-0221">Differentiation</keyword>
<dbReference type="InterPro" id="IPR058938">
    <property type="entry name" value="Helical_CED_Drosha"/>
</dbReference>
<feature type="compositionally biased region" description="Acidic residues" evidence="24">
    <location>
        <begin position="1274"/>
        <end position="1293"/>
    </location>
</feature>
<comment type="function">
    <text evidence="20">Executes the initial step of microRNA (miRNA) processing in the nucleus, that is the cleavage of pri-miRNA to release pre-miRNA. Involved in pre-rRNA processing. Cleaves double-strand RNA and does not cleave single-strand RNA. Involved in fertility. Required for the function or synthesis of the let-7 miRNA.</text>
</comment>
<dbReference type="GO" id="GO:0031053">
    <property type="term" value="P:primary miRNA processing"/>
    <property type="evidence" value="ECO:0007669"/>
    <property type="project" value="TreeGrafter"/>
</dbReference>
<feature type="compositionally biased region" description="Basic and acidic residues" evidence="24">
    <location>
        <begin position="198"/>
        <end position="209"/>
    </location>
</feature>
<evidence type="ECO:0000256" key="7">
    <source>
        <dbReference type="ARBA" id="ARBA00017706"/>
    </source>
</evidence>
<keyword evidence="15 23" id="KW-0694">RNA-binding</keyword>